<sequence>MRKKKVLTRIVGIIILASLSMGAIVSAAPISEVLEEWIKSLTLVYGDKQEEVKSITYQDQTYVPIEDAATLLDKTLLKKGDKLEISDQTKVPFKLREDFVLHGFYAIASYDQFSEFYRGKTLNNFDAISFGWSRIDKTKEGVELVFNGRDFWVPNGYDKTLEKVNDSQVSKSLMVFADDNSNRNDYFKDIFKHTDKIVSDIVKAVHGKHASYAKLSFDGVTIDFENVNREDQEAYVLFLKKLREALGEEKTIQVAVPSVKYFGYHHYKDILDIVDYMILMEHDFDTKARTSLYAQLTKSPPSPIQVIKQDIETLIDKVGESYRDKIILQISFGVTQWVGQGKGTYSRITSSPTYGRVYDRMYHELMKTEKQKKDIQDVIHYNKVYENPYLTYVNDKNQDNYIWYENWDSVLAKIKLAHDYDLAGISLWRIGTIPNYYGPFGQEAGFDIWYQMSNLIP</sequence>
<evidence type="ECO:0000313" key="3">
    <source>
        <dbReference type="Proteomes" id="UP000683246"/>
    </source>
</evidence>
<gene>
    <name evidence="2" type="ORF">HZI73_12510</name>
</gene>
<evidence type="ECO:0000313" key="2">
    <source>
        <dbReference type="EMBL" id="QUI23058.1"/>
    </source>
</evidence>
<dbReference type="PANTHER" id="PTHR46066:SF2">
    <property type="entry name" value="CHITINASE DOMAIN-CONTAINING PROTEIN 1"/>
    <property type="match status" value="1"/>
</dbReference>
<dbReference type="PANTHER" id="PTHR46066">
    <property type="entry name" value="CHITINASE DOMAIN-CONTAINING PROTEIN 1 FAMILY MEMBER"/>
    <property type="match status" value="1"/>
</dbReference>
<protein>
    <recommendedName>
        <fullName evidence="1">GH18 domain-containing protein</fullName>
    </recommendedName>
</protein>
<dbReference type="SMART" id="SM00636">
    <property type="entry name" value="Glyco_18"/>
    <property type="match status" value="1"/>
</dbReference>
<dbReference type="InterPro" id="IPR011583">
    <property type="entry name" value="Chitinase_II/V-like_cat"/>
</dbReference>
<dbReference type="AlphaFoldDB" id="A0A8J8MKN8"/>
<dbReference type="Gene3D" id="3.20.20.80">
    <property type="entry name" value="Glycosidases"/>
    <property type="match status" value="1"/>
</dbReference>
<feature type="domain" description="GH18" evidence="1">
    <location>
        <begin position="99"/>
        <end position="457"/>
    </location>
</feature>
<dbReference type="InterPro" id="IPR017853">
    <property type="entry name" value="GH"/>
</dbReference>
<dbReference type="Pfam" id="PF00704">
    <property type="entry name" value="Glyco_hydro_18"/>
    <property type="match status" value="1"/>
</dbReference>
<dbReference type="GO" id="GO:0008061">
    <property type="term" value="F:chitin binding"/>
    <property type="evidence" value="ECO:0007669"/>
    <property type="project" value="InterPro"/>
</dbReference>
<dbReference type="InterPro" id="IPR029070">
    <property type="entry name" value="Chitinase_insertion_sf"/>
</dbReference>
<dbReference type="Gene3D" id="3.10.50.10">
    <property type="match status" value="1"/>
</dbReference>
<dbReference type="InterPro" id="IPR001223">
    <property type="entry name" value="Glyco_hydro18_cat"/>
</dbReference>
<organism evidence="2 3">
    <name type="scientific">Vallitalea pronyensis</name>
    <dbReference type="NCBI Taxonomy" id="1348613"/>
    <lineage>
        <taxon>Bacteria</taxon>
        <taxon>Bacillati</taxon>
        <taxon>Bacillota</taxon>
        <taxon>Clostridia</taxon>
        <taxon>Lachnospirales</taxon>
        <taxon>Vallitaleaceae</taxon>
        <taxon>Vallitalea</taxon>
    </lineage>
</organism>
<dbReference type="KEGG" id="vpy:HZI73_12510"/>
<keyword evidence="3" id="KW-1185">Reference proteome</keyword>
<accession>A0A8J8MKN8</accession>
<dbReference type="SUPFAM" id="SSF51445">
    <property type="entry name" value="(Trans)glycosidases"/>
    <property type="match status" value="1"/>
</dbReference>
<dbReference type="GO" id="GO:0005975">
    <property type="term" value="P:carbohydrate metabolic process"/>
    <property type="evidence" value="ECO:0007669"/>
    <property type="project" value="InterPro"/>
</dbReference>
<evidence type="ECO:0000259" key="1">
    <source>
        <dbReference type="PROSITE" id="PS51910"/>
    </source>
</evidence>
<dbReference type="EMBL" id="CP058649">
    <property type="protein sequence ID" value="QUI23058.1"/>
    <property type="molecule type" value="Genomic_DNA"/>
</dbReference>
<name>A0A8J8MKN8_9FIRM</name>
<proteinExistence type="predicted"/>
<dbReference type="RefSeq" id="WP_212698559.1">
    <property type="nucleotide sequence ID" value="NZ_CP058649.1"/>
</dbReference>
<dbReference type="PROSITE" id="PS51910">
    <property type="entry name" value="GH18_2"/>
    <property type="match status" value="1"/>
</dbReference>
<dbReference type="Proteomes" id="UP000683246">
    <property type="component" value="Chromosome"/>
</dbReference>
<reference evidence="2" key="1">
    <citation type="submission" date="2020-07" db="EMBL/GenBank/DDBJ databases">
        <title>Vallitalea pronyensis genome.</title>
        <authorList>
            <person name="Postec A."/>
        </authorList>
    </citation>
    <scope>NUCLEOTIDE SEQUENCE</scope>
    <source>
        <strain evidence="2">FatNI3</strain>
    </source>
</reference>